<name>A0A380CEA6_SALET</name>
<keyword evidence="1" id="KW-0449">Lipoprotein</keyword>
<organism evidence="1 2">
    <name type="scientific">Salmonella enterica I</name>
    <dbReference type="NCBI Taxonomy" id="59201"/>
    <lineage>
        <taxon>Bacteria</taxon>
        <taxon>Pseudomonadati</taxon>
        <taxon>Pseudomonadota</taxon>
        <taxon>Gammaproteobacteria</taxon>
        <taxon>Enterobacterales</taxon>
        <taxon>Enterobacteriaceae</taxon>
        <taxon>Salmonella</taxon>
    </lineage>
</organism>
<proteinExistence type="predicted"/>
<dbReference type="Proteomes" id="UP000255509">
    <property type="component" value="Unassembled WGS sequence"/>
</dbReference>
<dbReference type="AlphaFoldDB" id="A0A380CEA6"/>
<gene>
    <name evidence="1" type="ORF">NCTC8258_06887</name>
</gene>
<evidence type="ECO:0000313" key="1">
    <source>
        <dbReference type="EMBL" id="SUJ18110.1"/>
    </source>
</evidence>
<dbReference type="PROSITE" id="PS51257">
    <property type="entry name" value="PROKAR_LIPOPROTEIN"/>
    <property type="match status" value="1"/>
</dbReference>
<protein>
    <submittedName>
        <fullName evidence="1">Lipoprotein</fullName>
    </submittedName>
</protein>
<dbReference type="EMBL" id="UGXS01000008">
    <property type="protein sequence ID" value="SUJ18110.1"/>
    <property type="molecule type" value="Genomic_DNA"/>
</dbReference>
<reference evidence="1 2" key="1">
    <citation type="submission" date="2018-06" db="EMBL/GenBank/DDBJ databases">
        <authorList>
            <consortium name="Pathogen Informatics"/>
            <person name="Doyle S."/>
        </authorList>
    </citation>
    <scope>NUCLEOTIDE SEQUENCE [LARGE SCALE GENOMIC DNA]</scope>
    <source>
        <strain evidence="1 2">NCTC8258</strain>
    </source>
</reference>
<accession>A0A380CEA6</accession>
<evidence type="ECO:0000313" key="2">
    <source>
        <dbReference type="Proteomes" id="UP000255509"/>
    </source>
</evidence>
<sequence>MKKSHQRSMKLAVLPCMIAVALSISGCTFSEINKMQKKHRKTQHMHGKRYQPFRP</sequence>